<evidence type="ECO:0000256" key="1">
    <source>
        <dbReference type="SAM" id="MobiDB-lite"/>
    </source>
</evidence>
<name>A0A0S3S4P0_PHAAN</name>
<dbReference type="Proteomes" id="UP000291084">
    <property type="component" value="Chromosome 5"/>
</dbReference>
<sequence length="98" mass="10909">MHMDGCKAKGGALKVTFHSSKDSMFPAANSRIQQAFGVQTDELEEGGCSMLISPSWTSCSQLIQVAHPAAKRRRNTDIQQHQHIETAWEVQHHRPANN</sequence>
<feature type="compositionally biased region" description="Basic and acidic residues" evidence="1">
    <location>
        <begin position="80"/>
        <end position="92"/>
    </location>
</feature>
<feature type="region of interest" description="Disordered" evidence="1">
    <location>
        <begin position="70"/>
        <end position="98"/>
    </location>
</feature>
<dbReference type="AlphaFoldDB" id="A0A0S3S4P0"/>
<protein>
    <submittedName>
        <fullName evidence="2">Uncharacterized protein</fullName>
    </submittedName>
</protein>
<evidence type="ECO:0000313" key="3">
    <source>
        <dbReference type="Proteomes" id="UP000291084"/>
    </source>
</evidence>
<dbReference type="EMBL" id="AP015038">
    <property type="protein sequence ID" value="BAT87802.1"/>
    <property type="molecule type" value="Genomic_DNA"/>
</dbReference>
<evidence type="ECO:0000313" key="2">
    <source>
        <dbReference type="EMBL" id="BAT87802.1"/>
    </source>
</evidence>
<organism evidence="2 3">
    <name type="scientific">Vigna angularis var. angularis</name>
    <dbReference type="NCBI Taxonomy" id="157739"/>
    <lineage>
        <taxon>Eukaryota</taxon>
        <taxon>Viridiplantae</taxon>
        <taxon>Streptophyta</taxon>
        <taxon>Embryophyta</taxon>
        <taxon>Tracheophyta</taxon>
        <taxon>Spermatophyta</taxon>
        <taxon>Magnoliopsida</taxon>
        <taxon>eudicotyledons</taxon>
        <taxon>Gunneridae</taxon>
        <taxon>Pentapetalae</taxon>
        <taxon>rosids</taxon>
        <taxon>fabids</taxon>
        <taxon>Fabales</taxon>
        <taxon>Fabaceae</taxon>
        <taxon>Papilionoideae</taxon>
        <taxon>50 kb inversion clade</taxon>
        <taxon>NPAAA clade</taxon>
        <taxon>indigoferoid/millettioid clade</taxon>
        <taxon>Phaseoleae</taxon>
        <taxon>Vigna</taxon>
    </lineage>
</organism>
<reference evidence="2 3" key="1">
    <citation type="journal article" date="2015" name="Sci. Rep.">
        <title>The power of single molecule real-time sequencing technology in the de novo assembly of a eukaryotic genome.</title>
        <authorList>
            <person name="Sakai H."/>
            <person name="Naito K."/>
            <person name="Ogiso-Tanaka E."/>
            <person name="Takahashi Y."/>
            <person name="Iseki K."/>
            <person name="Muto C."/>
            <person name="Satou K."/>
            <person name="Teruya K."/>
            <person name="Shiroma A."/>
            <person name="Shimoji M."/>
            <person name="Hirano T."/>
            <person name="Itoh T."/>
            <person name="Kaga A."/>
            <person name="Tomooka N."/>
        </authorList>
    </citation>
    <scope>NUCLEOTIDE SEQUENCE [LARGE SCALE GENOMIC DNA]</scope>
    <source>
        <strain evidence="3">cv. Shumari</strain>
    </source>
</reference>
<gene>
    <name evidence="2" type="primary">Vigan.05G121000</name>
    <name evidence="2" type="ORF">VIGAN_05121000</name>
</gene>
<keyword evidence="3" id="KW-1185">Reference proteome</keyword>
<accession>A0A0S3S4P0</accession>
<proteinExistence type="predicted"/>